<dbReference type="Proteomes" id="UP000821865">
    <property type="component" value="Chromosome 2"/>
</dbReference>
<gene>
    <name evidence="1" type="ORF">HPB49_019056</name>
</gene>
<proteinExistence type="predicted"/>
<evidence type="ECO:0000313" key="1">
    <source>
        <dbReference type="EMBL" id="KAH7966737.1"/>
    </source>
</evidence>
<accession>A0ACB8DF05</accession>
<sequence length="196" mass="20786">MELKSLIVLGAALVVASGARASFVQCEDRSLCPDGATCCKIDDRTWGCCPYEFGQCCKDGLHCCPSGYSCDGANSSCTHKVTQQGLFGTVLERVSPLARAQRDEVSRGSLAGNVRCPDGNYCLDGQTCCLLTSGHYGCCPYAHAQCCSDHTSCCPEGYQCKVSTHQCVHATSNHTVAMAKKVDPTLLSVASPRNGK</sequence>
<protein>
    <submittedName>
        <fullName evidence="1">Uncharacterized protein</fullName>
    </submittedName>
</protein>
<comment type="caution">
    <text evidence="1">The sequence shown here is derived from an EMBL/GenBank/DDBJ whole genome shotgun (WGS) entry which is preliminary data.</text>
</comment>
<dbReference type="EMBL" id="CM023471">
    <property type="protein sequence ID" value="KAH7966737.1"/>
    <property type="molecule type" value="Genomic_DNA"/>
</dbReference>
<reference evidence="1" key="1">
    <citation type="submission" date="2020-05" db="EMBL/GenBank/DDBJ databases">
        <title>Large-scale comparative analyses of tick genomes elucidate their genetic diversity and vector capacities.</title>
        <authorList>
            <person name="Jia N."/>
            <person name="Wang J."/>
            <person name="Shi W."/>
            <person name="Du L."/>
            <person name="Sun Y."/>
            <person name="Zhan W."/>
            <person name="Jiang J."/>
            <person name="Wang Q."/>
            <person name="Zhang B."/>
            <person name="Ji P."/>
            <person name="Sakyi L.B."/>
            <person name="Cui X."/>
            <person name="Yuan T."/>
            <person name="Jiang B."/>
            <person name="Yang W."/>
            <person name="Lam T.T.-Y."/>
            <person name="Chang Q."/>
            <person name="Ding S."/>
            <person name="Wang X."/>
            <person name="Zhu J."/>
            <person name="Ruan X."/>
            <person name="Zhao L."/>
            <person name="Wei J."/>
            <person name="Que T."/>
            <person name="Du C."/>
            <person name="Cheng J."/>
            <person name="Dai P."/>
            <person name="Han X."/>
            <person name="Huang E."/>
            <person name="Gao Y."/>
            <person name="Liu J."/>
            <person name="Shao H."/>
            <person name="Ye R."/>
            <person name="Li L."/>
            <person name="Wei W."/>
            <person name="Wang X."/>
            <person name="Wang C."/>
            <person name="Yang T."/>
            <person name="Huo Q."/>
            <person name="Li W."/>
            <person name="Guo W."/>
            <person name="Chen H."/>
            <person name="Zhou L."/>
            <person name="Ni X."/>
            <person name="Tian J."/>
            <person name="Zhou Y."/>
            <person name="Sheng Y."/>
            <person name="Liu T."/>
            <person name="Pan Y."/>
            <person name="Xia L."/>
            <person name="Li J."/>
            <person name="Zhao F."/>
            <person name="Cao W."/>
        </authorList>
    </citation>
    <scope>NUCLEOTIDE SEQUENCE</scope>
    <source>
        <strain evidence="1">Dsil-2018</strain>
    </source>
</reference>
<name>A0ACB8DF05_DERSI</name>
<evidence type="ECO:0000313" key="2">
    <source>
        <dbReference type="Proteomes" id="UP000821865"/>
    </source>
</evidence>
<organism evidence="1 2">
    <name type="scientific">Dermacentor silvarum</name>
    <name type="common">Tick</name>
    <dbReference type="NCBI Taxonomy" id="543639"/>
    <lineage>
        <taxon>Eukaryota</taxon>
        <taxon>Metazoa</taxon>
        <taxon>Ecdysozoa</taxon>
        <taxon>Arthropoda</taxon>
        <taxon>Chelicerata</taxon>
        <taxon>Arachnida</taxon>
        <taxon>Acari</taxon>
        <taxon>Parasitiformes</taxon>
        <taxon>Ixodida</taxon>
        <taxon>Ixodoidea</taxon>
        <taxon>Ixodidae</taxon>
        <taxon>Rhipicephalinae</taxon>
        <taxon>Dermacentor</taxon>
    </lineage>
</organism>
<keyword evidence="2" id="KW-1185">Reference proteome</keyword>